<proteinExistence type="inferred from homology"/>
<dbReference type="GO" id="GO:0005840">
    <property type="term" value="C:ribosome"/>
    <property type="evidence" value="ECO:0007669"/>
    <property type="project" value="UniProtKB-KW"/>
</dbReference>
<evidence type="ECO:0000256" key="3">
    <source>
        <dbReference type="ARBA" id="ARBA00022980"/>
    </source>
</evidence>
<dbReference type="GO" id="GO:0003697">
    <property type="term" value="F:single-stranded DNA binding"/>
    <property type="evidence" value="ECO:0007669"/>
    <property type="project" value="InterPro"/>
</dbReference>
<evidence type="ECO:0000256" key="9">
    <source>
        <dbReference type="ARBA" id="ARBA00035511"/>
    </source>
</evidence>
<evidence type="ECO:0000256" key="7">
    <source>
        <dbReference type="ARBA" id="ARBA00023274"/>
    </source>
</evidence>
<dbReference type="PhylomeDB" id="A0A060SXI6"/>
<keyword evidence="4" id="KW-0805">Transcription regulation</keyword>
<dbReference type="Pfam" id="PF12829">
    <property type="entry name" value="Mhr1"/>
    <property type="match status" value="1"/>
</dbReference>
<sequence length="324" mass="38913">MPGFTQRAGKYRRPNWLRNRRYGPNVFVFRNLETNQVLYTQTPFPQRYNIAKQFQGPNWQNRLPTTRNDLWRAMAVAQLPNYESAVHLYERLVQLRHMRDYTHRDVAMAMRKKNEDGNIWFYSQFRPTYTQEAVSDLISALEHLDVSAKIHWEDSWRRGDESHWEDIEVEHAEFPRYNPRERHVVLRKIADQSYKTYMSDKANFVNKALRDLAAQVRARAEARGKFETFVEHPGGPSQKWPEHQLQEGIKLREQKVSEYMKRAYAANQDLRTLPQFGNVRLRRKLRNEARHSFAVLRRVQRALEKYRRAERLRRRFTQAKAKAL</sequence>
<evidence type="ECO:0000256" key="8">
    <source>
        <dbReference type="ARBA" id="ARBA00035185"/>
    </source>
</evidence>
<protein>
    <recommendedName>
        <fullName evidence="8">Large ribosomal subunit protein mL67</fullName>
    </recommendedName>
    <alternativeName>
        <fullName evidence="9">Mitochondrial homologous recombination protein 1</fullName>
    </alternativeName>
</protein>
<evidence type="ECO:0000313" key="10">
    <source>
        <dbReference type="EMBL" id="CDP33453.1"/>
    </source>
</evidence>
<keyword evidence="5" id="KW-0496">Mitochondrion</keyword>
<evidence type="ECO:0000256" key="2">
    <source>
        <dbReference type="ARBA" id="ARBA00010741"/>
    </source>
</evidence>
<dbReference type="InterPro" id="IPR024629">
    <property type="entry name" value="Ribosomal_mL67"/>
</dbReference>
<accession>A0A060SXI6</accession>
<dbReference type="EMBL" id="HG937691">
    <property type="protein sequence ID" value="CDP33453.1"/>
    <property type="molecule type" value="Genomic_DNA"/>
</dbReference>
<dbReference type="GO" id="GO:0003735">
    <property type="term" value="F:structural constituent of ribosome"/>
    <property type="evidence" value="ECO:0007669"/>
    <property type="project" value="TreeGrafter"/>
</dbReference>
<keyword evidence="7" id="KW-0687">Ribonucleoprotein</keyword>
<evidence type="ECO:0000256" key="5">
    <source>
        <dbReference type="ARBA" id="ARBA00023128"/>
    </source>
</evidence>
<evidence type="ECO:0000256" key="6">
    <source>
        <dbReference type="ARBA" id="ARBA00023163"/>
    </source>
</evidence>
<comment type="similarity">
    <text evidence="2">Belongs to the mitochondrion-specific ribosomal protein mL67 family.</text>
</comment>
<reference evidence="10" key="2">
    <citation type="submission" date="2014-06" db="EMBL/GenBank/DDBJ databases">
        <title>The complete genome of Blastobotrys (Arxula) adeninivorans LS3 - a yeast of biotechnological interest.</title>
        <authorList>
            <person name="Kunze G."/>
            <person name="Gaillardin C."/>
            <person name="Czernicka M."/>
            <person name="Durrens P."/>
            <person name="Martin T."/>
            <person name="Boer E."/>
            <person name="Gabaldon T."/>
            <person name="Cruz J."/>
            <person name="Talla E."/>
            <person name="Marck C."/>
            <person name="Goffeau A."/>
            <person name="Barbe V."/>
            <person name="Baret P."/>
            <person name="Baronian K."/>
            <person name="Beier S."/>
            <person name="Bleykasten C."/>
            <person name="Bode R."/>
            <person name="Casaregola S."/>
            <person name="Despons L."/>
            <person name="Fairhead C."/>
            <person name="Giersberg M."/>
            <person name="Gierski P."/>
            <person name="Hahnel U."/>
            <person name="Hartmann A."/>
            <person name="Jankowska D."/>
            <person name="Jubin C."/>
            <person name="Jung P."/>
            <person name="Lafontaine I."/>
            <person name="Leh-Louis V."/>
            <person name="Lemaire M."/>
            <person name="Marcet-Houben M."/>
            <person name="Mascher M."/>
            <person name="Morel G."/>
            <person name="Richard G.-F."/>
            <person name="Riechen J."/>
            <person name="Sacerdot C."/>
            <person name="Sarkar A."/>
            <person name="Savel G."/>
            <person name="Schacherer J."/>
            <person name="Sherman D."/>
            <person name="Straub M.-L."/>
            <person name="Stein N."/>
            <person name="Thierry A."/>
            <person name="Trautwein-Schult A."/>
            <person name="Westhof E."/>
            <person name="Worch S."/>
            <person name="Dujon B."/>
            <person name="Souciet J.-L."/>
            <person name="Wincker P."/>
            <person name="Scholz U."/>
            <person name="Neuveglise N."/>
        </authorList>
    </citation>
    <scope>NUCLEOTIDE SEQUENCE</scope>
    <source>
        <strain evidence="10">LS3</strain>
    </source>
</reference>
<keyword evidence="6" id="KW-0804">Transcription</keyword>
<dbReference type="AlphaFoldDB" id="A0A060SXI6"/>
<dbReference type="GO" id="GO:0000150">
    <property type="term" value="F:DNA strand exchange activity"/>
    <property type="evidence" value="ECO:0007669"/>
    <property type="project" value="InterPro"/>
</dbReference>
<comment type="subcellular location">
    <subcellularLocation>
        <location evidence="1">Mitochondrion</location>
    </subcellularLocation>
</comment>
<organism evidence="10">
    <name type="scientific">Blastobotrys adeninivorans</name>
    <name type="common">Yeast</name>
    <name type="synonym">Arxula adeninivorans</name>
    <dbReference type="NCBI Taxonomy" id="409370"/>
    <lineage>
        <taxon>Eukaryota</taxon>
        <taxon>Fungi</taxon>
        <taxon>Dikarya</taxon>
        <taxon>Ascomycota</taxon>
        <taxon>Saccharomycotina</taxon>
        <taxon>Dipodascomycetes</taxon>
        <taxon>Dipodascales</taxon>
        <taxon>Trichomonascaceae</taxon>
        <taxon>Blastobotrys</taxon>
    </lineage>
</organism>
<dbReference type="PANTHER" id="PTHR28184:SF1">
    <property type="entry name" value="LARGE RIBOSOMAL SUBUNIT PROTEIN ML67"/>
    <property type="match status" value="1"/>
</dbReference>
<keyword evidence="3" id="KW-0689">Ribosomal protein</keyword>
<evidence type="ECO:0000256" key="4">
    <source>
        <dbReference type="ARBA" id="ARBA00023015"/>
    </source>
</evidence>
<name>A0A060SXI6_BLAAD</name>
<dbReference type="PANTHER" id="PTHR28184">
    <property type="entry name" value="MITOCHONDRIAL HOMOLOGOUS RECOMBINATION PROTEIN 1"/>
    <property type="match status" value="1"/>
</dbReference>
<evidence type="ECO:0000256" key="1">
    <source>
        <dbReference type="ARBA" id="ARBA00004173"/>
    </source>
</evidence>
<dbReference type="GO" id="GO:1990904">
    <property type="term" value="C:ribonucleoprotein complex"/>
    <property type="evidence" value="ECO:0007669"/>
    <property type="project" value="UniProtKB-KW"/>
</dbReference>
<dbReference type="GO" id="GO:0005739">
    <property type="term" value="C:mitochondrion"/>
    <property type="evidence" value="ECO:0007669"/>
    <property type="project" value="UniProtKB-SubCell"/>
</dbReference>
<gene>
    <name evidence="10" type="ORF">GNLVRS02_ARAD1A09724g</name>
</gene>
<reference evidence="10" key="1">
    <citation type="submission" date="2014-02" db="EMBL/GenBank/DDBJ databases">
        <authorList>
            <person name="Genoscope - CEA"/>
        </authorList>
    </citation>
    <scope>NUCLEOTIDE SEQUENCE</scope>
    <source>
        <strain evidence="10">LS3</strain>
    </source>
</reference>